<comment type="caution">
    <text evidence="1">The sequence shown here is derived from an EMBL/GenBank/DDBJ whole genome shotgun (WGS) entry which is preliminary data.</text>
</comment>
<sequence length="495" mass="55668">MAHEYSQQAEFLRQKLKSIKNQTQQVQSGVDRWTGPASFAYVLQRETLENHLDRMVLACEQFATTLRQVAERLYGLQSLRDTLKNLERAADRERNFDHGFNQPDDQKDYSRYFQLMAECEHYRTLIAQYEHQYETEAETAFSTIKLMIPKVHGLTQYVQSVGTYLFDSNHKPVLARLDFASGRVGRDRVEYLNEAIRMNQVAVKYYKAHPEQTGPNGESAEQMIQQAKALIKEARKQGGTYGVPILFMHGLSGGIGTFSKMVDEMGGFSTIYSVSKSGEMLEPVQGENDSPEHPCIQFVFQDGAMTFDKQTEFYKQMMEQLKKDYDTDTVMVISHSMGGVVTTKYIEETGGDDISRFVTLGSPIRGSDLDDAAQDALQNTPIVNIFIQLGDVFYPAVENLSSDSKETKQIYTDRGNFNSDIEVLSGYGLAKGRYGDGVVLPESATALKDFAGEGMFHSIVYPEADHSGLHESDQAIADVLKFILFGEIASHEPKP</sequence>
<keyword evidence="2" id="KW-1185">Reference proteome</keyword>
<evidence type="ECO:0000313" key="1">
    <source>
        <dbReference type="EMBL" id="KEO82786.1"/>
    </source>
</evidence>
<protein>
    <recommendedName>
        <fullName evidence="3">AB hydrolase-1 domain-containing protein</fullName>
    </recommendedName>
</protein>
<dbReference type="STRING" id="1157490.EL26_13640"/>
<dbReference type="eggNOG" id="COG4814">
    <property type="taxonomic scope" value="Bacteria"/>
</dbReference>
<dbReference type="SUPFAM" id="SSF140453">
    <property type="entry name" value="EsxAB dimer-like"/>
    <property type="match status" value="1"/>
</dbReference>
<dbReference type="Gene3D" id="3.40.50.1820">
    <property type="entry name" value="alpha/beta hydrolase"/>
    <property type="match status" value="1"/>
</dbReference>
<dbReference type="AlphaFoldDB" id="A0A074LKX5"/>
<dbReference type="Pfam" id="PF06028">
    <property type="entry name" value="DUF915"/>
    <property type="match status" value="1"/>
</dbReference>
<gene>
    <name evidence="1" type="ORF">EL26_13640</name>
</gene>
<evidence type="ECO:0008006" key="3">
    <source>
        <dbReference type="Google" id="ProtNLM"/>
    </source>
</evidence>
<organism evidence="1 2">
    <name type="scientific">Tumebacillus flagellatus</name>
    <dbReference type="NCBI Taxonomy" id="1157490"/>
    <lineage>
        <taxon>Bacteria</taxon>
        <taxon>Bacillati</taxon>
        <taxon>Bacillota</taxon>
        <taxon>Bacilli</taxon>
        <taxon>Bacillales</taxon>
        <taxon>Alicyclobacillaceae</taxon>
        <taxon>Tumebacillus</taxon>
    </lineage>
</organism>
<proteinExistence type="predicted"/>
<dbReference type="EMBL" id="JMIR01000018">
    <property type="protein sequence ID" value="KEO82786.1"/>
    <property type="molecule type" value="Genomic_DNA"/>
</dbReference>
<reference evidence="1 2" key="1">
    <citation type="journal article" date="2013" name="Int. J. Syst. Evol. Microbiol.">
        <title>Tumebacillus flagellatus sp. nov., an alpha-amylase/pullulanase-producing bacterium isolated from cassava wastewater.</title>
        <authorList>
            <person name="Wang Q."/>
            <person name="Xie N."/>
            <person name="Qin Y."/>
            <person name="Shen N."/>
            <person name="Zhu J."/>
            <person name="Mi H."/>
            <person name="Huang R."/>
        </authorList>
    </citation>
    <scope>NUCLEOTIDE SEQUENCE [LARGE SCALE GENOMIC DNA]</scope>
    <source>
        <strain evidence="1 2">GST4</strain>
    </source>
</reference>
<dbReference type="SUPFAM" id="SSF53474">
    <property type="entry name" value="alpha/beta-Hydrolases"/>
    <property type="match status" value="1"/>
</dbReference>
<dbReference type="InterPro" id="IPR029058">
    <property type="entry name" value="AB_hydrolase_fold"/>
</dbReference>
<dbReference type="PANTHER" id="PTHR37946:SF1">
    <property type="entry name" value="SLL1969 PROTEIN"/>
    <property type="match status" value="1"/>
</dbReference>
<dbReference type="PANTHER" id="PTHR37946">
    <property type="entry name" value="SLL1969 PROTEIN"/>
    <property type="match status" value="1"/>
</dbReference>
<dbReference type="InterPro" id="IPR036689">
    <property type="entry name" value="ESAT-6-like_sf"/>
</dbReference>
<dbReference type="Gene3D" id="1.10.287.1060">
    <property type="entry name" value="ESAT-6-like"/>
    <property type="match status" value="1"/>
</dbReference>
<dbReference type="Proteomes" id="UP000027931">
    <property type="component" value="Unassembled WGS sequence"/>
</dbReference>
<name>A0A074LKX5_9BACL</name>
<accession>A0A074LKX5</accession>
<evidence type="ECO:0000313" key="2">
    <source>
        <dbReference type="Proteomes" id="UP000027931"/>
    </source>
</evidence>
<dbReference type="InterPro" id="IPR010315">
    <property type="entry name" value="DUF915_hydro-like"/>
</dbReference>